<dbReference type="Gene3D" id="3.40.50.1010">
    <property type="entry name" value="5'-nuclease"/>
    <property type="match status" value="1"/>
</dbReference>
<dbReference type="InterPro" id="IPR029060">
    <property type="entry name" value="PIN-like_dom_sf"/>
</dbReference>
<evidence type="ECO:0000313" key="2">
    <source>
        <dbReference type="Proteomes" id="UP000830542"/>
    </source>
</evidence>
<dbReference type="Proteomes" id="UP000830542">
    <property type="component" value="Chromosome"/>
</dbReference>
<proteinExistence type="predicted"/>
<dbReference type="KEGG" id="hdo:MUK72_03720"/>
<organism evidence="1 2">
    <name type="scientific">Halococcus dombrowskii</name>
    <dbReference type="NCBI Taxonomy" id="179637"/>
    <lineage>
        <taxon>Archaea</taxon>
        <taxon>Methanobacteriati</taxon>
        <taxon>Methanobacteriota</taxon>
        <taxon>Stenosarchaea group</taxon>
        <taxon>Halobacteria</taxon>
        <taxon>Halobacteriales</taxon>
        <taxon>Halococcaceae</taxon>
        <taxon>Halococcus</taxon>
    </lineage>
</organism>
<dbReference type="AlphaFoldDB" id="A0AAX3ARM5"/>
<name>A0AAX3ARM5_HALDO</name>
<accession>A0AAX3ARM5</accession>
<evidence type="ECO:0000313" key="1">
    <source>
        <dbReference type="EMBL" id="UOO95825.1"/>
    </source>
</evidence>
<dbReference type="GeneID" id="71760926"/>
<reference evidence="1" key="1">
    <citation type="submission" date="2022-04" db="EMBL/GenBank/DDBJ databases">
        <title>Sequencing and genomic assembly of Halococcus dombrowskii.</title>
        <authorList>
            <person name="Lim S.W."/>
            <person name="MacLea K.S."/>
        </authorList>
    </citation>
    <scope>NUCLEOTIDE SEQUENCE</scope>
    <source>
        <strain evidence="1">H4</strain>
    </source>
</reference>
<dbReference type="EMBL" id="CP095005">
    <property type="protein sequence ID" value="UOO95825.1"/>
    <property type="molecule type" value="Genomic_DNA"/>
</dbReference>
<sequence>MRSTAERGMSEAVLDVGVIALAHAAPATPGHESALEHVRRAIRGERETVVPYPAVVGAHHVLRDVYRMPRAEASDRLAGFVAAERPHWYDTATEADIEAALSIAGTHNIDAWDGYYAYVARNTGASTVITLDDYFERVDGLSTEIVLSSTEFADLSAYIDGIFG</sequence>
<evidence type="ECO:0008006" key="3">
    <source>
        <dbReference type="Google" id="ProtNLM"/>
    </source>
</evidence>
<protein>
    <recommendedName>
        <fullName evidence="3">PIN domain-containing protein</fullName>
    </recommendedName>
</protein>
<dbReference type="RefSeq" id="WP_244704069.1">
    <property type="nucleotide sequence ID" value="NZ_CP095005.1"/>
</dbReference>
<keyword evidence="2" id="KW-1185">Reference proteome</keyword>
<dbReference type="SUPFAM" id="SSF88723">
    <property type="entry name" value="PIN domain-like"/>
    <property type="match status" value="1"/>
</dbReference>
<gene>
    <name evidence="1" type="ORF">MUK72_03720</name>
</gene>